<dbReference type="RefSeq" id="XP_049129921.1">
    <property type="nucleotide sequence ID" value="XM_049273964.1"/>
</dbReference>
<evidence type="ECO:0000313" key="2">
    <source>
        <dbReference type="Proteomes" id="UP001055115"/>
    </source>
</evidence>
<reference evidence="1 2" key="1">
    <citation type="submission" date="2022-03" db="EMBL/GenBank/DDBJ databases">
        <title>Genome data of Colletotrichum spp.</title>
        <authorList>
            <person name="Utami Y.D."/>
            <person name="Hiruma K."/>
        </authorList>
    </citation>
    <scope>NUCLEOTIDE SEQUENCE [LARGE SCALE GENOMIC DNA]</scope>
    <source>
        <strain evidence="1 2">MAFF 239500</strain>
    </source>
</reference>
<comment type="caution">
    <text evidence="1">The sequence shown here is derived from an EMBL/GenBank/DDBJ whole genome shotgun (WGS) entry which is preliminary data.</text>
</comment>
<keyword evidence="2" id="KW-1185">Reference proteome</keyword>
<gene>
    <name evidence="1" type="ORF">ColSpa_07752</name>
</gene>
<proteinExistence type="predicted"/>
<dbReference type="EMBL" id="BQXU01000020">
    <property type="protein sequence ID" value="GKT47571.1"/>
    <property type="molecule type" value="Genomic_DNA"/>
</dbReference>
<organism evidence="1 2">
    <name type="scientific">Colletotrichum spaethianum</name>
    <dbReference type="NCBI Taxonomy" id="700344"/>
    <lineage>
        <taxon>Eukaryota</taxon>
        <taxon>Fungi</taxon>
        <taxon>Dikarya</taxon>
        <taxon>Ascomycota</taxon>
        <taxon>Pezizomycotina</taxon>
        <taxon>Sordariomycetes</taxon>
        <taxon>Hypocreomycetidae</taxon>
        <taxon>Glomerellales</taxon>
        <taxon>Glomerellaceae</taxon>
        <taxon>Colletotrichum</taxon>
        <taxon>Colletotrichum spaethianum species complex</taxon>
    </lineage>
</organism>
<protein>
    <submittedName>
        <fullName evidence="1">Uncharacterized protein</fullName>
    </submittedName>
</protein>
<dbReference type="AlphaFoldDB" id="A0AA37P8F9"/>
<evidence type="ECO:0000313" key="1">
    <source>
        <dbReference type="EMBL" id="GKT47571.1"/>
    </source>
</evidence>
<dbReference type="Proteomes" id="UP001055115">
    <property type="component" value="Unassembled WGS sequence"/>
</dbReference>
<dbReference type="GeneID" id="73328554"/>
<name>A0AA37P8F9_9PEZI</name>
<accession>A0AA37P8F9</accession>
<sequence length="118" mass="13279">MPSYASIQCDPISEFIRTSASIIGDAEWWAAIGPETAHRACPYRGNVWTVSFDRSKVRVHDADVQHEQTNVTSKTVTKPEISYAGTVQTTDVEYRAVSRDELLTPNIALITFRRYVES</sequence>